<organism evidence="5 6">
    <name type="scientific">Mucilaginibacter gotjawali</name>
    <dbReference type="NCBI Taxonomy" id="1550579"/>
    <lineage>
        <taxon>Bacteria</taxon>
        <taxon>Pseudomonadati</taxon>
        <taxon>Bacteroidota</taxon>
        <taxon>Sphingobacteriia</taxon>
        <taxon>Sphingobacteriales</taxon>
        <taxon>Sphingobacteriaceae</taxon>
        <taxon>Mucilaginibacter</taxon>
    </lineage>
</organism>
<sequence>MKDNLQQLFGNIDIYLFDQLLKGTYDNCYTILDAGCGGGRNLVYFLRNGYSVYGVDPNPEAVEAVKKLSQNLAPANPLSNFVVAPAEALPFADESFDLVISSAVLHFAHSEEHFESMLHSMWRVLKPGGYLFARLASDIGLENLVLPTGLGRYLLPDGSERFLVNEKMLLNYTVALNARLMEPIKTTNVQNMRCMTTWCLQKV</sequence>
<dbReference type="GO" id="GO:0008757">
    <property type="term" value="F:S-adenosylmethionine-dependent methyltransferase activity"/>
    <property type="evidence" value="ECO:0007669"/>
    <property type="project" value="InterPro"/>
</dbReference>
<dbReference type="SUPFAM" id="SSF53335">
    <property type="entry name" value="S-adenosyl-L-methionine-dependent methyltransferases"/>
    <property type="match status" value="1"/>
</dbReference>
<dbReference type="InterPro" id="IPR029063">
    <property type="entry name" value="SAM-dependent_MTases_sf"/>
</dbReference>
<dbReference type="Gene3D" id="3.40.50.150">
    <property type="entry name" value="Vaccinia Virus protein VP39"/>
    <property type="match status" value="1"/>
</dbReference>
<comment type="caution">
    <text evidence="5">The sequence shown here is derived from an EMBL/GenBank/DDBJ whole genome shotgun (WGS) entry which is preliminary data.</text>
</comment>
<reference evidence="5" key="1">
    <citation type="submission" date="2020-08" db="EMBL/GenBank/DDBJ databases">
        <title>Genomic Encyclopedia of Type Strains, Phase III (KMG-III): the genomes of soil and plant-associated and newly described type strains.</title>
        <authorList>
            <person name="Whitman W."/>
        </authorList>
    </citation>
    <scope>NUCLEOTIDE SEQUENCE [LARGE SCALE GENOMIC DNA]</scope>
    <source>
        <strain evidence="5">CECT 8628</strain>
    </source>
</reference>
<dbReference type="GO" id="GO:0032259">
    <property type="term" value="P:methylation"/>
    <property type="evidence" value="ECO:0007669"/>
    <property type="project" value="UniProtKB-KW"/>
</dbReference>
<keyword evidence="1 5" id="KW-0489">Methyltransferase</keyword>
<accession>A0A839SID6</accession>
<evidence type="ECO:0000256" key="2">
    <source>
        <dbReference type="ARBA" id="ARBA00022679"/>
    </source>
</evidence>
<dbReference type="Pfam" id="PF08241">
    <property type="entry name" value="Methyltransf_11"/>
    <property type="match status" value="1"/>
</dbReference>
<keyword evidence="6" id="KW-1185">Reference proteome</keyword>
<dbReference type="CDD" id="cd02440">
    <property type="entry name" value="AdoMet_MTases"/>
    <property type="match status" value="1"/>
</dbReference>
<proteinExistence type="predicted"/>
<evidence type="ECO:0000313" key="6">
    <source>
        <dbReference type="Proteomes" id="UP000539265"/>
    </source>
</evidence>
<evidence type="ECO:0000256" key="3">
    <source>
        <dbReference type="ARBA" id="ARBA00022691"/>
    </source>
</evidence>
<keyword evidence="2" id="KW-0808">Transferase</keyword>
<dbReference type="EMBL" id="JACHWX010000011">
    <property type="protein sequence ID" value="MBB3057044.1"/>
    <property type="molecule type" value="Genomic_DNA"/>
</dbReference>
<dbReference type="Proteomes" id="UP000539265">
    <property type="component" value="Unassembled WGS sequence"/>
</dbReference>
<dbReference type="RefSeq" id="WP_096355654.1">
    <property type="nucleotide sequence ID" value="NZ_AP017313.1"/>
</dbReference>
<evidence type="ECO:0000313" key="5">
    <source>
        <dbReference type="EMBL" id="MBB3057044.1"/>
    </source>
</evidence>
<dbReference type="AlphaFoldDB" id="A0A839SID6"/>
<dbReference type="PANTHER" id="PTHR43464:SF19">
    <property type="entry name" value="UBIQUINONE BIOSYNTHESIS O-METHYLTRANSFERASE, MITOCHONDRIAL"/>
    <property type="match status" value="1"/>
</dbReference>
<dbReference type="PANTHER" id="PTHR43464">
    <property type="entry name" value="METHYLTRANSFERASE"/>
    <property type="match status" value="1"/>
</dbReference>
<dbReference type="InterPro" id="IPR013216">
    <property type="entry name" value="Methyltransf_11"/>
</dbReference>
<evidence type="ECO:0000256" key="1">
    <source>
        <dbReference type="ARBA" id="ARBA00022603"/>
    </source>
</evidence>
<keyword evidence="3" id="KW-0949">S-adenosyl-L-methionine</keyword>
<evidence type="ECO:0000259" key="4">
    <source>
        <dbReference type="Pfam" id="PF08241"/>
    </source>
</evidence>
<dbReference type="OrthoDB" id="9804312at2"/>
<gene>
    <name evidence="5" type="ORF">FHS11_003472</name>
</gene>
<protein>
    <submittedName>
        <fullName evidence="5">SAM-dependent methyltransferase</fullName>
    </submittedName>
</protein>
<name>A0A839SID6_9SPHI</name>
<feature type="domain" description="Methyltransferase type 11" evidence="4">
    <location>
        <begin position="32"/>
        <end position="132"/>
    </location>
</feature>